<feature type="domain" description="Homoserine dehydrogenase catalytic" evidence="12">
    <location>
        <begin position="129"/>
        <end position="307"/>
    </location>
</feature>
<feature type="domain" description="Aspartate/homoserine dehydrogenase NAD-binding" evidence="13">
    <location>
        <begin position="11"/>
        <end position="120"/>
    </location>
</feature>
<dbReference type="PANTHER" id="PTHR43331:SF1">
    <property type="entry name" value="HOMOSERINE DEHYDROGENASE"/>
    <property type="match status" value="1"/>
</dbReference>
<dbReference type="FunFam" id="3.30.360.10:FF:000005">
    <property type="entry name" value="Homoserine dehydrogenase"/>
    <property type="match status" value="1"/>
</dbReference>
<accession>A0A4R2EM40</accession>
<dbReference type="GO" id="GO:0009088">
    <property type="term" value="P:threonine biosynthetic process"/>
    <property type="evidence" value="ECO:0007669"/>
    <property type="project" value="UniProtKB-UniPathway"/>
</dbReference>
<dbReference type="NCBIfam" id="NF004976">
    <property type="entry name" value="PRK06349.1"/>
    <property type="match status" value="1"/>
</dbReference>
<comment type="pathway">
    <text evidence="1 10">Amino-acid biosynthesis; L-threonine biosynthesis; L-threonine from L-aspartate: step 3/5.</text>
</comment>
<organism evidence="14 15">
    <name type="scientific">Acetobacteroides hydrogenigenes</name>
    <dbReference type="NCBI Taxonomy" id="979970"/>
    <lineage>
        <taxon>Bacteria</taxon>
        <taxon>Pseudomonadati</taxon>
        <taxon>Bacteroidota</taxon>
        <taxon>Bacteroidia</taxon>
        <taxon>Bacteroidales</taxon>
        <taxon>Rikenellaceae</taxon>
        <taxon>Acetobacteroides</taxon>
    </lineage>
</organism>
<dbReference type="UniPathway" id="UPA00051">
    <property type="reaction ID" value="UER00465"/>
</dbReference>
<dbReference type="Gene3D" id="3.30.360.10">
    <property type="entry name" value="Dihydrodipicolinate Reductase, domain 2"/>
    <property type="match status" value="1"/>
</dbReference>
<evidence type="ECO:0000259" key="12">
    <source>
        <dbReference type="Pfam" id="PF00742"/>
    </source>
</evidence>
<keyword evidence="9 10" id="KW-0486">Methionine biosynthesis</keyword>
<dbReference type="GO" id="GO:0004412">
    <property type="term" value="F:homoserine dehydrogenase activity"/>
    <property type="evidence" value="ECO:0007669"/>
    <property type="project" value="UniProtKB-EC"/>
</dbReference>
<dbReference type="PROSITE" id="PS01042">
    <property type="entry name" value="HOMOSER_DHGENASE"/>
    <property type="match status" value="1"/>
</dbReference>
<dbReference type="SUPFAM" id="SSF51735">
    <property type="entry name" value="NAD(P)-binding Rossmann-fold domains"/>
    <property type="match status" value="1"/>
</dbReference>
<evidence type="ECO:0000256" key="1">
    <source>
        <dbReference type="ARBA" id="ARBA00005056"/>
    </source>
</evidence>
<dbReference type="OrthoDB" id="9808167at2"/>
<evidence type="ECO:0000259" key="13">
    <source>
        <dbReference type="Pfam" id="PF03447"/>
    </source>
</evidence>
<evidence type="ECO:0000256" key="7">
    <source>
        <dbReference type="ARBA" id="ARBA00022697"/>
    </source>
</evidence>
<keyword evidence="8 10" id="KW-0560">Oxidoreductase</keyword>
<keyword evidence="6 10" id="KW-0028">Amino-acid biosynthesis</keyword>
<dbReference type="Gene3D" id="3.40.50.720">
    <property type="entry name" value="NAD(P)-binding Rossmann-like Domain"/>
    <property type="match status" value="1"/>
</dbReference>
<evidence type="ECO:0000313" key="14">
    <source>
        <dbReference type="EMBL" id="TCN65399.1"/>
    </source>
</evidence>
<evidence type="ECO:0000256" key="11">
    <source>
        <dbReference type="RuleBase" id="RU004171"/>
    </source>
</evidence>
<name>A0A4R2EM40_9BACT</name>
<dbReference type="InterPro" id="IPR005106">
    <property type="entry name" value="Asp/hSer_DH_NAD-bd"/>
</dbReference>
<dbReference type="InterPro" id="IPR001342">
    <property type="entry name" value="HDH_cat"/>
</dbReference>
<keyword evidence="7 10" id="KW-0791">Threonine biosynthesis</keyword>
<evidence type="ECO:0000256" key="9">
    <source>
        <dbReference type="ARBA" id="ARBA00023167"/>
    </source>
</evidence>
<dbReference type="GO" id="GO:0009086">
    <property type="term" value="P:methionine biosynthetic process"/>
    <property type="evidence" value="ECO:0007669"/>
    <property type="project" value="UniProtKB-KW"/>
</dbReference>
<evidence type="ECO:0000256" key="2">
    <source>
        <dbReference type="ARBA" id="ARBA00005062"/>
    </source>
</evidence>
<reference evidence="14 15" key="1">
    <citation type="submission" date="2019-03" db="EMBL/GenBank/DDBJ databases">
        <title>Genomic Encyclopedia of Archaeal and Bacterial Type Strains, Phase II (KMG-II): from individual species to whole genera.</title>
        <authorList>
            <person name="Goeker M."/>
        </authorList>
    </citation>
    <scope>NUCLEOTIDE SEQUENCE [LARGE SCALE GENOMIC DNA]</scope>
    <source>
        <strain evidence="14 15">RL-C</strain>
    </source>
</reference>
<dbReference type="InterPro" id="IPR019811">
    <property type="entry name" value="HDH_CS"/>
</dbReference>
<gene>
    <name evidence="14" type="ORF">CLV25_11178</name>
</gene>
<proteinExistence type="inferred from homology"/>
<dbReference type="RefSeq" id="WP_131839779.1">
    <property type="nucleotide sequence ID" value="NZ_SLWB01000011.1"/>
</dbReference>
<dbReference type="PANTHER" id="PTHR43331">
    <property type="entry name" value="HOMOSERINE DEHYDROGENASE"/>
    <property type="match status" value="1"/>
</dbReference>
<dbReference type="InterPro" id="IPR036291">
    <property type="entry name" value="NAD(P)-bd_dom_sf"/>
</dbReference>
<dbReference type="Pfam" id="PF03447">
    <property type="entry name" value="NAD_binding_3"/>
    <property type="match status" value="1"/>
</dbReference>
<keyword evidence="15" id="KW-1185">Reference proteome</keyword>
<evidence type="ECO:0000313" key="15">
    <source>
        <dbReference type="Proteomes" id="UP000294830"/>
    </source>
</evidence>
<dbReference type="SUPFAM" id="SSF55347">
    <property type="entry name" value="Glyceraldehyde-3-phosphate dehydrogenase-like, C-terminal domain"/>
    <property type="match status" value="1"/>
</dbReference>
<dbReference type="UniPathway" id="UPA00050">
    <property type="reaction ID" value="UER00063"/>
</dbReference>
<comment type="pathway">
    <text evidence="2 10">Amino-acid biosynthesis; L-methionine biosynthesis via de novo pathway; L-homoserine from L-aspartate: step 3/3.</text>
</comment>
<evidence type="ECO:0000256" key="4">
    <source>
        <dbReference type="ARBA" id="ARBA00013213"/>
    </source>
</evidence>
<dbReference type="Proteomes" id="UP000294830">
    <property type="component" value="Unassembled WGS sequence"/>
</dbReference>
<evidence type="ECO:0000256" key="10">
    <source>
        <dbReference type="RuleBase" id="RU000579"/>
    </source>
</evidence>
<dbReference type="EC" id="1.1.1.3" evidence="4 10"/>
<dbReference type="EMBL" id="SLWB01000011">
    <property type="protein sequence ID" value="TCN65399.1"/>
    <property type="molecule type" value="Genomic_DNA"/>
</dbReference>
<evidence type="ECO:0000256" key="3">
    <source>
        <dbReference type="ARBA" id="ARBA00006753"/>
    </source>
</evidence>
<dbReference type="Pfam" id="PF00742">
    <property type="entry name" value="Homoserine_dh"/>
    <property type="match status" value="1"/>
</dbReference>
<evidence type="ECO:0000256" key="8">
    <source>
        <dbReference type="ARBA" id="ARBA00023002"/>
    </source>
</evidence>
<dbReference type="GO" id="GO:0050661">
    <property type="term" value="F:NADP binding"/>
    <property type="evidence" value="ECO:0007669"/>
    <property type="project" value="InterPro"/>
</dbReference>
<sequence>MKTKLNIGLFGFGVVGEGLYHVLKNSRTVDATIKKVCIKHPDKKRNVSENFYTTDANEIINDEDINLVVELIDNADEAYHIVKASLLKGKSVVSGNKKMLAEHLEELIEIQKKHNVSLLYDASACGSIPVIRNLEEYYDNDLLKSITGILNGSSNFILTKIFNEGGDYDSALKLAQDLGFAESNPTFDVEGYDSMFKLIIITLHAFGTLVKPEDIFNCGIPNLAPCDIQYAKEKGLKIKLVAQVTKLDNGSFTMFVMPKLVSPDEYIYSVENEYNGVIIEGEYYEKQFMFGKGAGAFPTASSVLSDITARAHNYKYEYKKHTLFTPPTYTTDTEVKIYLRYRDSLAFSHFEFENITEKYSSKDYSYVIGTIKLSSLQKVKYLLPKLDVFIAAV</sequence>
<protein>
    <recommendedName>
        <fullName evidence="5 10">Homoserine dehydrogenase</fullName>
        <ecNumber evidence="4 10">1.1.1.3</ecNumber>
    </recommendedName>
</protein>
<evidence type="ECO:0000256" key="6">
    <source>
        <dbReference type="ARBA" id="ARBA00022605"/>
    </source>
</evidence>
<comment type="catalytic activity">
    <reaction evidence="10">
        <text>L-homoserine + NADP(+) = L-aspartate 4-semialdehyde + NADPH + H(+)</text>
        <dbReference type="Rhea" id="RHEA:15761"/>
        <dbReference type="ChEBI" id="CHEBI:15378"/>
        <dbReference type="ChEBI" id="CHEBI:57476"/>
        <dbReference type="ChEBI" id="CHEBI:57783"/>
        <dbReference type="ChEBI" id="CHEBI:58349"/>
        <dbReference type="ChEBI" id="CHEBI:537519"/>
        <dbReference type="EC" id="1.1.1.3"/>
    </reaction>
</comment>
<comment type="similarity">
    <text evidence="3 11">Belongs to the homoserine dehydrogenase family.</text>
</comment>
<comment type="caution">
    <text evidence="14">The sequence shown here is derived from an EMBL/GenBank/DDBJ whole genome shotgun (WGS) entry which is preliminary data.</text>
</comment>
<keyword evidence="10" id="KW-0521">NADP</keyword>
<dbReference type="AlphaFoldDB" id="A0A4R2EM40"/>
<evidence type="ECO:0000256" key="5">
    <source>
        <dbReference type="ARBA" id="ARBA00013376"/>
    </source>
</evidence>